<comment type="caution">
    <text evidence="2">The sequence shown here is derived from an EMBL/GenBank/DDBJ whole genome shotgun (WGS) entry which is preliminary data.</text>
</comment>
<dbReference type="Proteomes" id="UP000248614">
    <property type="component" value="Unassembled WGS sequence"/>
</dbReference>
<dbReference type="EMBL" id="QFNF01000010">
    <property type="protein sequence ID" value="PZO78881.1"/>
    <property type="molecule type" value="Genomic_DNA"/>
</dbReference>
<proteinExistence type="predicted"/>
<dbReference type="SUPFAM" id="SSF51215">
    <property type="entry name" value="Regulatory protein AraC"/>
    <property type="match status" value="1"/>
</dbReference>
<name>A0A2W5B7I6_9SPHN</name>
<protein>
    <recommendedName>
        <fullName evidence="4">Cupin 2 conserved barrel domain-containing protein</fullName>
    </recommendedName>
</protein>
<evidence type="ECO:0000256" key="1">
    <source>
        <dbReference type="ARBA" id="ARBA00023125"/>
    </source>
</evidence>
<reference evidence="2 3" key="1">
    <citation type="submission" date="2017-08" db="EMBL/GenBank/DDBJ databases">
        <title>Infants hospitalized years apart are colonized by the same room-sourced microbial strains.</title>
        <authorList>
            <person name="Brooks B."/>
            <person name="Olm M.R."/>
            <person name="Firek B.A."/>
            <person name="Baker R."/>
            <person name="Thomas B.C."/>
            <person name="Morowitz M.J."/>
            <person name="Banfield J.F."/>
        </authorList>
    </citation>
    <scope>NUCLEOTIDE SEQUENCE [LARGE SCALE GENOMIC DNA]</scope>
    <source>
        <strain evidence="2">S2_018_000_R3_110</strain>
    </source>
</reference>
<sequence length="119" mass="13311">MHAFRLYTGPDGNSHVEEGIVQQGPRTAVETIHFKTTAPHSSFDWHNDPEPQYVLTLTGTLLFSTKTGEHFTLRPGDVLVAEDHTGTGHDWHMQGDAPWTRAYVVFAKDARPVFVKAAR</sequence>
<evidence type="ECO:0000313" key="2">
    <source>
        <dbReference type="EMBL" id="PZO78881.1"/>
    </source>
</evidence>
<keyword evidence="1" id="KW-0238">DNA-binding</keyword>
<organism evidence="2 3">
    <name type="scientific">Sphingomonas hengshuiensis</name>
    <dbReference type="NCBI Taxonomy" id="1609977"/>
    <lineage>
        <taxon>Bacteria</taxon>
        <taxon>Pseudomonadati</taxon>
        <taxon>Pseudomonadota</taxon>
        <taxon>Alphaproteobacteria</taxon>
        <taxon>Sphingomonadales</taxon>
        <taxon>Sphingomonadaceae</taxon>
        <taxon>Sphingomonas</taxon>
    </lineage>
</organism>
<dbReference type="InterPro" id="IPR014710">
    <property type="entry name" value="RmlC-like_jellyroll"/>
</dbReference>
<evidence type="ECO:0008006" key="4">
    <source>
        <dbReference type="Google" id="ProtNLM"/>
    </source>
</evidence>
<evidence type="ECO:0000313" key="3">
    <source>
        <dbReference type="Proteomes" id="UP000248614"/>
    </source>
</evidence>
<accession>A0A2W5B7I6</accession>
<dbReference type="InterPro" id="IPR037923">
    <property type="entry name" value="HTH-like"/>
</dbReference>
<dbReference type="AlphaFoldDB" id="A0A2W5B7I6"/>
<dbReference type="GO" id="GO:0003677">
    <property type="term" value="F:DNA binding"/>
    <property type="evidence" value="ECO:0007669"/>
    <property type="project" value="UniProtKB-KW"/>
</dbReference>
<gene>
    <name evidence="2" type="ORF">DI632_06000</name>
</gene>
<dbReference type="Gene3D" id="2.60.120.10">
    <property type="entry name" value="Jelly Rolls"/>
    <property type="match status" value="1"/>
</dbReference>